<accession>A0A699QTM0</accession>
<proteinExistence type="predicted"/>
<feature type="non-terminal residue" evidence="1">
    <location>
        <position position="51"/>
    </location>
</feature>
<reference evidence="1" key="1">
    <citation type="journal article" date="2019" name="Sci. Rep.">
        <title>Draft genome of Tanacetum cinerariifolium, the natural source of mosquito coil.</title>
        <authorList>
            <person name="Yamashiro T."/>
            <person name="Shiraishi A."/>
            <person name="Satake H."/>
            <person name="Nakayama K."/>
        </authorList>
    </citation>
    <scope>NUCLEOTIDE SEQUENCE</scope>
</reference>
<dbReference type="EMBL" id="BKCJ011050337">
    <property type="protein sequence ID" value="GFC75129.1"/>
    <property type="molecule type" value="Genomic_DNA"/>
</dbReference>
<gene>
    <name evidence="1" type="ORF">Tci_847099</name>
</gene>
<name>A0A699QTM0_TANCI</name>
<dbReference type="AlphaFoldDB" id="A0A699QTM0"/>
<evidence type="ECO:0000313" key="1">
    <source>
        <dbReference type="EMBL" id="GFC75129.1"/>
    </source>
</evidence>
<organism evidence="1">
    <name type="scientific">Tanacetum cinerariifolium</name>
    <name type="common">Dalmatian daisy</name>
    <name type="synonym">Chrysanthemum cinerariifolium</name>
    <dbReference type="NCBI Taxonomy" id="118510"/>
    <lineage>
        <taxon>Eukaryota</taxon>
        <taxon>Viridiplantae</taxon>
        <taxon>Streptophyta</taxon>
        <taxon>Embryophyta</taxon>
        <taxon>Tracheophyta</taxon>
        <taxon>Spermatophyta</taxon>
        <taxon>Magnoliopsida</taxon>
        <taxon>eudicotyledons</taxon>
        <taxon>Gunneridae</taxon>
        <taxon>Pentapetalae</taxon>
        <taxon>asterids</taxon>
        <taxon>campanulids</taxon>
        <taxon>Asterales</taxon>
        <taxon>Asteraceae</taxon>
        <taxon>Asteroideae</taxon>
        <taxon>Anthemideae</taxon>
        <taxon>Anthemidinae</taxon>
        <taxon>Tanacetum</taxon>
    </lineage>
</organism>
<sequence>MGIPGDLSLGITFPGDMSLGKSRTEKVEWDTFPGDNAGPTYFSQTIKCHGG</sequence>
<comment type="caution">
    <text evidence="1">The sequence shown here is derived from an EMBL/GenBank/DDBJ whole genome shotgun (WGS) entry which is preliminary data.</text>
</comment>
<protein>
    <submittedName>
        <fullName evidence="1">Uncharacterized protein</fullName>
    </submittedName>
</protein>